<comment type="subcellular location">
    <subcellularLocation>
        <location evidence="11">Cytoplasm</location>
    </subcellularLocation>
</comment>
<feature type="binding site" evidence="11">
    <location>
        <position position="72"/>
    </location>
    <ligand>
        <name>Mg(2+)</name>
        <dbReference type="ChEBI" id="CHEBI:18420"/>
        <label>1</label>
    </ligand>
</feature>
<dbReference type="GO" id="GO:0043137">
    <property type="term" value="P:DNA replication, removal of RNA primer"/>
    <property type="evidence" value="ECO:0007669"/>
    <property type="project" value="TreeGrafter"/>
</dbReference>
<comment type="caution">
    <text evidence="13">The sequence shown here is derived from an EMBL/GenBank/DDBJ whole genome shotgun (WGS) entry which is preliminary data.</text>
</comment>
<dbReference type="SUPFAM" id="SSF53098">
    <property type="entry name" value="Ribonuclease H-like"/>
    <property type="match status" value="1"/>
</dbReference>
<proteinExistence type="inferred from homology"/>
<dbReference type="GO" id="GO:0004523">
    <property type="term" value="F:RNA-DNA hybrid ribonuclease activity"/>
    <property type="evidence" value="ECO:0007669"/>
    <property type="project" value="UniProtKB-UniRule"/>
</dbReference>
<dbReference type="HAMAP" id="MF_00042">
    <property type="entry name" value="RNase_H"/>
    <property type="match status" value="1"/>
</dbReference>
<sequence length="153" mass="17133">MSDLKQVTLYTDGACSGNPGAGGWGAILIFGEHRRELSGGEAQTTNNRMELTAVIEGLERLKFPCRVDVYSDSAYTVNGFLQGWVYAWEKRGWIKPDKKPVLNDDLWKKLLALTREHEVTFHKVKGHADNALNNRCDELARGAIDELRMIGKA</sequence>
<evidence type="ECO:0000256" key="5">
    <source>
        <dbReference type="ARBA" id="ARBA00012180"/>
    </source>
</evidence>
<feature type="domain" description="RNase H type-1" evidence="12">
    <location>
        <begin position="3"/>
        <end position="145"/>
    </location>
</feature>
<feature type="binding site" evidence="11">
    <location>
        <position position="12"/>
    </location>
    <ligand>
        <name>Mg(2+)</name>
        <dbReference type="ChEBI" id="CHEBI:18420"/>
        <label>2</label>
    </ligand>
</feature>
<comment type="similarity">
    <text evidence="3 11">Belongs to the RNase H family.</text>
</comment>
<dbReference type="PROSITE" id="PS50879">
    <property type="entry name" value="RNASE_H_1"/>
    <property type="match status" value="1"/>
</dbReference>
<evidence type="ECO:0000259" key="12">
    <source>
        <dbReference type="PROSITE" id="PS50879"/>
    </source>
</evidence>
<evidence type="ECO:0000256" key="3">
    <source>
        <dbReference type="ARBA" id="ARBA00005300"/>
    </source>
</evidence>
<dbReference type="EMBL" id="DXAJ01000038">
    <property type="protein sequence ID" value="HJA02261.1"/>
    <property type="molecule type" value="Genomic_DNA"/>
</dbReference>
<keyword evidence="7 11" id="KW-0479">Metal-binding</keyword>
<reference evidence="13" key="2">
    <citation type="submission" date="2021-04" db="EMBL/GenBank/DDBJ databases">
        <authorList>
            <person name="Gilroy R."/>
        </authorList>
    </citation>
    <scope>NUCLEOTIDE SEQUENCE</scope>
    <source>
        <strain evidence="13">CHK156-179</strain>
    </source>
</reference>
<evidence type="ECO:0000313" key="13">
    <source>
        <dbReference type="EMBL" id="HJA02261.1"/>
    </source>
</evidence>
<dbReference type="InterPro" id="IPR036397">
    <property type="entry name" value="RNaseH_sf"/>
</dbReference>
<evidence type="ECO:0000256" key="6">
    <source>
        <dbReference type="ARBA" id="ARBA00022722"/>
    </source>
</evidence>
<evidence type="ECO:0000256" key="8">
    <source>
        <dbReference type="ARBA" id="ARBA00022759"/>
    </source>
</evidence>
<dbReference type="CDD" id="cd09278">
    <property type="entry name" value="RNase_HI_prokaryote_like"/>
    <property type="match status" value="1"/>
</dbReference>
<evidence type="ECO:0000256" key="2">
    <source>
        <dbReference type="ARBA" id="ARBA00004065"/>
    </source>
</evidence>
<dbReference type="Proteomes" id="UP000824221">
    <property type="component" value="Unassembled WGS sequence"/>
</dbReference>
<accession>A0A9D2H208</accession>
<comment type="subunit">
    <text evidence="4 11">Monomer.</text>
</comment>
<dbReference type="PANTHER" id="PTHR10642:SF26">
    <property type="entry name" value="RIBONUCLEASE H1"/>
    <property type="match status" value="1"/>
</dbReference>
<evidence type="ECO:0000256" key="4">
    <source>
        <dbReference type="ARBA" id="ARBA00011245"/>
    </source>
</evidence>
<dbReference type="Gene3D" id="3.30.420.10">
    <property type="entry name" value="Ribonuclease H-like superfamily/Ribonuclease H"/>
    <property type="match status" value="1"/>
</dbReference>
<feature type="binding site" evidence="11">
    <location>
        <position position="50"/>
    </location>
    <ligand>
        <name>Mg(2+)</name>
        <dbReference type="ChEBI" id="CHEBI:18420"/>
        <label>1</label>
    </ligand>
</feature>
<comment type="catalytic activity">
    <reaction evidence="1 11">
        <text>Endonucleolytic cleavage to 5'-phosphomonoester.</text>
        <dbReference type="EC" id="3.1.26.4"/>
    </reaction>
</comment>
<dbReference type="FunFam" id="3.30.420.10:FF:000089">
    <property type="entry name" value="Ribonuclease H"/>
    <property type="match status" value="1"/>
</dbReference>
<comment type="function">
    <text evidence="2 11">Endonuclease that specifically degrades the RNA of RNA-DNA hybrids.</text>
</comment>
<evidence type="ECO:0000256" key="7">
    <source>
        <dbReference type="ARBA" id="ARBA00022723"/>
    </source>
</evidence>
<dbReference type="InterPro" id="IPR012337">
    <property type="entry name" value="RNaseH-like_sf"/>
</dbReference>
<dbReference type="NCBIfam" id="NF001236">
    <property type="entry name" value="PRK00203.1"/>
    <property type="match status" value="1"/>
</dbReference>
<dbReference type="InterPro" id="IPR022892">
    <property type="entry name" value="RNaseHI"/>
</dbReference>
<evidence type="ECO:0000256" key="10">
    <source>
        <dbReference type="ARBA" id="ARBA00022842"/>
    </source>
</evidence>
<reference evidence="13" key="1">
    <citation type="journal article" date="2021" name="PeerJ">
        <title>Extensive microbial diversity within the chicken gut microbiome revealed by metagenomics and culture.</title>
        <authorList>
            <person name="Gilroy R."/>
            <person name="Ravi A."/>
            <person name="Getino M."/>
            <person name="Pursley I."/>
            <person name="Horton D.L."/>
            <person name="Alikhan N.F."/>
            <person name="Baker D."/>
            <person name="Gharbi K."/>
            <person name="Hall N."/>
            <person name="Watson M."/>
            <person name="Adriaenssens E.M."/>
            <person name="Foster-Nyarko E."/>
            <person name="Jarju S."/>
            <person name="Secka A."/>
            <person name="Antonio M."/>
            <person name="Oren A."/>
            <person name="Chaudhuri R.R."/>
            <person name="La Ragione R."/>
            <person name="Hildebrand F."/>
            <person name="Pallen M.J."/>
        </authorList>
    </citation>
    <scope>NUCLEOTIDE SEQUENCE</scope>
    <source>
        <strain evidence="13">CHK156-179</strain>
    </source>
</reference>
<gene>
    <name evidence="11 13" type="primary">rnhA</name>
    <name evidence="13" type="ORF">H9797_02635</name>
</gene>
<dbReference type="Pfam" id="PF00075">
    <property type="entry name" value="RNase_H"/>
    <property type="match status" value="1"/>
</dbReference>
<name>A0A9D2H208_9FIRM</name>
<evidence type="ECO:0000256" key="1">
    <source>
        <dbReference type="ARBA" id="ARBA00000077"/>
    </source>
</evidence>
<keyword evidence="6 11" id="KW-0540">Nuclease</keyword>
<dbReference type="GO" id="GO:0005737">
    <property type="term" value="C:cytoplasm"/>
    <property type="evidence" value="ECO:0007669"/>
    <property type="project" value="UniProtKB-SubCell"/>
</dbReference>
<keyword evidence="11" id="KW-0963">Cytoplasm</keyword>
<feature type="binding site" evidence="11">
    <location>
        <position position="137"/>
    </location>
    <ligand>
        <name>Mg(2+)</name>
        <dbReference type="ChEBI" id="CHEBI:18420"/>
        <label>2</label>
    </ligand>
</feature>
<dbReference type="GO" id="GO:0003676">
    <property type="term" value="F:nucleic acid binding"/>
    <property type="evidence" value="ECO:0007669"/>
    <property type="project" value="InterPro"/>
</dbReference>
<comment type="cofactor">
    <cofactor evidence="11">
        <name>Mg(2+)</name>
        <dbReference type="ChEBI" id="CHEBI:18420"/>
    </cofactor>
    <text evidence="11">Binds 1 Mg(2+) ion per subunit. May bind a second metal ion at a regulatory site, or after substrate binding.</text>
</comment>
<organism evidence="13 14">
    <name type="scientific">Candidatus Gallimonas gallistercoris</name>
    <dbReference type="NCBI Taxonomy" id="2838602"/>
    <lineage>
        <taxon>Bacteria</taxon>
        <taxon>Bacillati</taxon>
        <taxon>Bacillota</taxon>
        <taxon>Clostridia</taxon>
        <taxon>Candidatus Gallimonas</taxon>
    </lineage>
</organism>
<evidence type="ECO:0000313" key="14">
    <source>
        <dbReference type="Proteomes" id="UP000824221"/>
    </source>
</evidence>
<dbReference type="GO" id="GO:0000287">
    <property type="term" value="F:magnesium ion binding"/>
    <property type="evidence" value="ECO:0007669"/>
    <property type="project" value="UniProtKB-UniRule"/>
</dbReference>
<keyword evidence="10 11" id="KW-0460">Magnesium</keyword>
<dbReference type="PANTHER" id="PTHR10642">
    <property type="entry name" value="RIBONUCLEASE H1"/>
    <property type="match status" value="1"/>
</dbReference>
<keyword evidence="8 11" id="KW-0255">Endonuclease</keyword>
<feature type="binding site" evidence="11">
    <location>
        <position position="12"/>
    </location>
    <ligand>
        <name>Mg(2+)</name>
        <dbReference type="ChEBI" id="CHEBI:18420"/>
        <label>1</label>
    </ligand>
</feature>
<evidence type="ECO:0000256" key="11">
    <source>
        <dbReference type="HAMAP-Rule" id="MF_00042"/>
    </source>
</evidence>
<keyword evidence="9 11" id="KW-0378">Hydrolase</keyword>
<dbReference type="EC" id="3.1.26.4" evidence="5 11"/>
<evidence type="ECO:0000256" key="9">
    <source>
        <dbReference type="ARBA" id="ARBA00022801"/>
    </source>
</evidence>
<protein>
    <recommendedName>
        <fullName evidence="5 11">Ribonuclease H</fullName>
        <shortName evidence="11">RNase H</shortName>
        <ecNumber evidence="5 11">3.1.26.4</ecNumber>
    </recommendedName>
</protein>
<dbReference type="InterPro" id="IPR050092">
    <property type="entry name" value="RNase_H"/>
</dbReference>
<dbReference type="InterPro" id="IPR002156">
    <property type="entry name" value="RNaseH_domain"/>
</dbReference>
<dbReference type="AlphaFoldDB" id="A0A9D2H208"/>